<dbReference type="InterPro" id="IPR051918">
    <property type="entry name" value="STPP_CPPED1"/>
</dbReference>
<sequence>MKTSRPFVFFTAILVSLITSSCEEVIEYSPYQNIVPKKWKNQNISNYNALLPAANEEFEPFKVALIADTHTYYDEFEKQVKFINSLADIDFVIHLGDVTLSANSREFEWYSDIMNKLNVPVITIIGNHDCLGNGYSIYTDMFGDSNFYFEYRDVKFVIFDDIIWEKHIADPDFTWFNNALNNDGRYKHVIPFAHIAPWDDQFSMGNELYYNYILEENHISLSVHGHDHHYKWKQPYGEVNYMTVPSPDKQELIILDIQAEDVMVERLYY</sequence>
<dbReference type="InterPro" id="IPR029052">
    <property type="entry name" value="Metallo-depent_PP-like"/>
</dbReference>
<dbReference type="AlphaFoldDB" id="A0A941IWN3"/>
<dbReference type="CDD" id="cd00838">
    <property type="entry name" value="MPP_superfamily"/>
    <property type="match status" value="1"/>
</dbReference>
<comment type="caution">
    <text evidence="2">The sequence shown here is derived from an EMBL/GenBank/DDBJ whole genome shotgun (WGS) entry which is preliminary data.</text>
</comment>
<reference evidence="2" key="2">
    <citation type="submission" date="2021-04" db="EMBL/GenBank/DDBJ databases">
        <authorList>
            <person name="Zhang T."/>
            <person name="Zhang Y."/>
            <person name="Lu D."/>
            <person name="Zuo D."/>
            <person name="Du Z."/>
        </authorList>
    </citation>
    <scope>NUCLEOTIDE SEQUENCE</scope>
    <source>
        <strain evidence="2">JR1</strain>
    </source>
</reference>
<evidence type="ECO:0000259" key="1">
    <source>
        <dbReference type="Pfam" id="PF00149"/>
    </source>
</evidence>
<accession>A0A941IWN3</accession>
<feature type="domain" description="Calcineurin-like phosphoesterase" evidence="1">
    <location>
        <begin position="61"/>
        <end position="230"/>
    </location>
</feature>
<dbReference type="PANTHER" id="PTHR43143:SF1">
    <property type="entry name" value="SERINE_THREONINE-PROTEIN PHOSPHATASE CPPED1"/>
    <property type="match status" value="1"/>
</dbReference>
<evidence type="ECO:0000313" key="3">
    <source>
        <dbReference type="Proteomes" id="UP000679220"/>
    </source>
</evidence>
<name>A0A941IWN3_9BACT</name>
<dbReference type="GO" id="GO:0016787">
    <property type="term" value="F:hydrolase activity"/>
    <property type="evidence" value="ECO:0007669"/>
    <property type="project" value="InterPro"/>
</dbReference>
<keyword evidence="3" id="KW-1185">Reference proteome</keyword>
<evidence type="ECO:0000313" key="2">
    <source>
        <dbReference type="EMBL" id="MBR8535365.1"/>
    </source>
</evidence>
<proteinExistence type="predicted"/>
<dbReference type="RefSeq" id="WP_212189272.1">
    <property type="nucleotide sequence ID" value="NZ_JAGTAR010000009.1"/>
</dbReference>
<dbReference type="SUPFAM" id="SSF56300">
    <property type="entry name" value="Metallo-dependent phosphatases"/>
    <property type="match status" value="1"/>
</dbReference>
<organism evidence="2 3">
    <name type="scientific">Carboxylicivirga sediminis</name>
    <dbReference type="NCBI Taxonomy" id="2006564"/>
    <lineage>
        <taxon>Bacteria</taxon>
        <taxon>Pseudomonadati</taxon>
        <taxon>Bacteroidota</taxon>
        <taxon>Bacteroidia</taxon>
        <taxon>Marinilabiliales</taxon>
        <taxon>Marinilabiliaceae</taxon>
        <taxon>Carboxylicivirga</taxon>
    </lineage>
</organism>
<dbReference type="PROSITE" id="PS51257">
    <property type="entry name" value="PROKAR_LIPOPROTEIN"/>
    <property type="match status" value="1"/>
</dbReference>
<dbReference type="Pfam" id="PF00149">
    <property type="entry name" value="Metallophos"/>
    <property type="match status" value="1"/>
</dbReference>
<dbReference type="PANTHER" id="PTHR43143">
    <property type="entry name" value="METALLOPHOSPHOESTERASE, CALCINEURIN SUPERFAMILY"/>
    <property type="match status" value="1"/>
</dbReference>
<dbReference type="InterPro" id="IPR004843">
    <property type="entry name" value="Calcineurin-like_PHP"/>
</dbReference>
<protein>
    <submittedName>
        <fullName evidence="2">Metallophosphoesterase</fullName>
    </submittedName>
</protein>
<gene>
    <name evidence="2" type="ORF">KDU71_07320</name>
</gene>
<reference evidence="2" key="1">
    <citation type="journal article" date="2018" name="Int. J. Syst. Evol. Microbiol.">
        <title>Carboxylicivirga sediminis sp. nov., isolated from coastal sediment.</title>
        <authorList>
            <person name="Wang F.Q."/>
            <person name="Ren L.H."/>
            <person name="Zou R.J."/>
            <person name="Sun Y.Z."/>
            <person name="Liu X.J."/>
            <person name="Jiang F."/>
            <person name="Liu L.J."/>
        </authorList>
    </citation>
    <scope>NUCLEOTIDE SEQUENCE</scope>
    <source>
        <strain evidence="2">JR1</strain>
    </source>
</reference>
<dbReference type="EMBL" id="JAGTAR010000009">
    <property type="protein sequence ID" value="MBR8535365.1"/>
    <property type="molecule type" value="Genomic_DNA"/>
</dbReference>
<dbReference type="Gene3D" id="3.60.21.10">
    <property type="match status" value="1"/>
</dbReference>
<dbReference type="Proteomes" id="UP000679220">
    <property type="component" value="Unassembled WGS sequence"/>
</dbReference>